<keyword evidence="1" id="KW-1133">Transmembrane helix</keyword>
<proteinExistence type="predicted"/>
<evidence type="ECO:0000313" key="2">
    <source>
        <dbReference type="EMBL" id="GEU36497.1"/>
    </source>
</evidence>
<name>A0A6L2JIV2_TANCI</name>
<accession>A0A6L2JIV2</accession>
<reference evidence="2" key="1">
    <citation type="journal article" date="2019" name="Sci. Rep.">
        <title>Draft genome of Tanacetum cinerariifolium, the natural source of mosquito coil.</title>
        <authorList>
            <person name="Yamashiro T."/>
            <person name="Shiraishi A."/>
            <person name="Satake H."/>
            <person name="Nakayama K."/>
        </authorList>
    </citation>
    <scope>NUCLEOTIDE SEQUENCE</scope>
</reference>
<organism evidence="2">
    <name type="scientific">Tanacetum cinerariifolium</name>
    <name type="common">Dalmatian daisy</name>
    <name type="synonym">Chrysanthemum cinerariifolium</name>
    <dbReference type="NCBI Taxonomy" id="118510"/>
    <lineage>
        <taxon>Eukaryota</taxon>
        <taxon>Viridiplantae</taxon>
        <taxon>Streptophyta</taxon>
        <taxon>Embryophyta</taxon>
        <taxon>Tracheophyta</taxon>
        <taxon>Spermatophyta</taxon>
        <taxon>Magnoliopsida</taxon>
        <taxon>eudicotyledons</taxon>
        <taxon>Gunneridae</taxon>
        <taxon>Pentapetalae</taxon>
        <taxon>asterids</taxon>
        <taxon>campanulids</taxon>
        <taxon>Asterales</taxon>
        <taxon>Asteraceae</taxon>
        <taxon>Asteroideae</taxon>
        <taxon>Anthemideae</taxon>
        <taxon>Anthemidinae</taxon>
        <taxon>Tanacetum</taxon>
    </lineage>
</organism>
<gene>
    <name evidence="2" type="ORF">Tci_008475</name>
</gene>
<dbReference type="AlphaFoldDB" id="A0A6L2JIV2"/>
<feature type="transmembrane region" description="Helical" evidence="1">
    <location>
        <begin position="20"/>
        <end position="37"/>
    </location>
</feature>
<sequence length="73" mass="8783">MNGSRKNDDVRLRFKAVKQWSSIVAIVVLGLHLFWFIEQLVSLEWGHTKRVWYGMKAPIDRIKHRVVPIRRWN</sequence>
<dbReference type="EMBL" id="BKCJ010000816">
    <property type="protein sequence ID" value="GEU36497.1"/>
    <property type="molecule type" value="Genomic_DNA"/>
</dbReference>
<keyword evidence="1" id="KW-0472">Membrane</keyword>
<comment type="caution">
    <text evidence="2">The sequence shown here is derived from an EMBL/GenBank/DDBJ whole genome shotgun (WGS) entry which is preliminary data.</text>
</comment>
<keyword evidence="1" id="KW-0812">Transmembrane</keyword>
<evidence type="ECO:0000256" key="1">
    <source>
        <dbReference type="SAM" id="Phobius"/>
    </source>
</evidence>
<protein>
    <submittedName>
        <fullName evidence="2">Uncharacterized protein</fullName>
    </submittedName>
</protein>